<dbReference type="PANTHER" id="PTHR43289">
    <property type="entry name" value="MITOGEN-ACTIVATED PROTEIN KINASE KINASE KINASE 20-RELATED"/>
    <property type="match status" value="1"/>
</dbReference>
<dbReference type="SUPFAM" id="SSF56112">
    <property type="entry name" value="Protein kinase-like (PK-like)"/>
    <property type="match status" value="1"/>
</dbReference>
<name>A0A017T0I7_9BACT</name>
<dbReference type="Proteomes" id="UP000019678">
    <property type="component" value="Unassembled WGS sequence"/>
</dbReference>
<evidence type="ECO:0000256" key="4">
    <source>
        <dbReference type="ARBA" id="ARBA00022741"/>
    </source>
</evidence>
<keyword evidence="9" id="KW-1133">Transmembrane helix</keyword>
<dbReference type="PROSITE" id="PS00108">
    <property type="entry name" value="PROTEIN_KINASE_ST"/>
    <property type="match status" value="1"/>
</dbReference>
<protein>
    <recommendedName>
        <fullName evidence="1">non-specific serine/threonine protein kinase</fullName>
        <ecNumber evidence="1">2.7.11.1</ecNumber>
    </recommendedName>
</protein>
<dbReference type="EC" id="2.7.11.1" evidence="1"/>
<evidence type="ECO:0000256" key="7">
    <source>
        <dbReference type="PROSITE-ProRule" id="PRU10141"/>
    </source>
</evidence>
<dbReference type="Pfam" id="PF00069">
    <property type="entry name" value="Pkinase"/>
    <property type="match status" value="1"/>
</dbReference>
<dbReference type="GO" id="GO:0005524">
    <property type="term" value="F:ATP binding"/>
    <property type="evidence" value="ECO:0007669"/>
    <property type="project" value="UniProtKB-UniRule"/>
</dbReference>
<keyword evidence="12" id="KW-1185">Reference proteome</keyword>
<dbReference type="InterPro" id="IPR011009">
    <property type="entry name" value="Kinase-like_dom_sf"/>
</dbReference>
<dbReference type="SMART" id="SM00220">
    <property type="entry name" value="S_TKc"/>
    <property type="match status" value="1"/>
</dbReference>
<evidence type="ECO:0000256" key="6">
    <source>
        <dbReference type="ARBA" id="ARBA00022840"/>
    </source>
</evidence>
<proteinExistence type="predicted"/>
<sequence>MATCPRCRKRYPDEATICEADGSVLLQDESFQQVDADLSAGQMAGEYRIEGKIGEGGFGSVYRAMHPLIGKAAAVKVLNRQYSANPQMMSRFVAEARAVNQIRNRNIIDIFSFGATDDGRQFFVMELLEGLPLDRYLKQKGRLDPEEVVPILRGVARALDAAHAAGIAHRDLKPENVFLIFEDDGAIFPKLLDFGIAKLLGDSGVSVKTRTGQPMGTPYYMSPEQCRGKHVDHRTDIYSFGILAHEMLTGHVPFTGDSVMDVMLKQTTEAPPKVSSVRVELAKQLDAPILEMLRKEPDTRPDSAGAAVEALARAAQEAGYDVQALPAARTSRKSGGSGGGRTPSGLTPAELRSISSAQTLVDPRSGGQTPLDASGDVAPRGRRWTAVIVAMVSLVAGIVGAAAVASQRGASQAVPLSALHLPGVPVVTLPKVAPPEVKPAEAAEVTLSVQATPKVVEVLLGPRKLGTSAETLVLPRGEAPVTLTLRAPGYVSKDVEIVPSANVVLPVVLTRLPTKGNGSGRGEVEW</sequence>
<evidence type="ECO:0000256" key="2">
    <source>
        <dbReference type="ARBA" id="ARBA00022527"/>
    </source>
</evidence>
<keyword evidence="5 11" id="KW-0418">Kinase</keyword>
<keyword evidence="3" id="KW-0808">Transferase</keyword>
<accession>A0A017T0I7</accession>
<dbReference type="InterPro" id="IPR008271">
    <property type="entry name" value="Ser/Thr_kinase_AS"/>
</dbReference>
<evidence type="ECO:0000259" key="10">
    <source>
        <dbReference type="PROSITE" id="PS50011"/>
    </source>
</evidence>
<keyword evidence="6 7" id="KW-0067">ATP-binding</keyword>
<dbReference type="CDD" id="cd14014">
    <property type="entry name" value="STKc_PknB_like"/>
    <property type="match status" value="1"/>
</dbReference>
<gene>
    <name evidence="11" type="ORF">CAP_6504</name>
</gene>
<keyword evidence="9" id="KW-0472">Membrane</keyword>
<evidence type="ECO:0000256" key="5">
    <source>
        <dbReference type="ARBA" id="ARBA00022777"/>
    </source>
</evidence>
<keyword evidence="2 11" id="KW-0723">Serine/threonine-protein kinase</keyword>
<dbReference type="OrthoDB" id="9801841at2"/>
<evidence type="ECO:0000256" key="9">
    <source>
        <dbReference type="SAM" id="Phobius"/>
    </source>
</evidence>
<dbReference type="Gene3D" id="1.10.510.10">
    <property type="entry name" value="Transferase(Phosphotransferase) domain 1"/>
    <property type="match status" value="1"/>
</dbReference>
<evidence type="ECO:0000256" key="1">
    <source>
        <dbReference type="ARBA" id="ARBA00012513"/>
    </source>
</evidence>
<evidence type="ECO:0000256" key="8">
    <source>
        <dbReference type="SAM" id="MobiDB-lite"/>
    </source>
</evidence>
<dbReference type="STRING" id="1192034.CAP_6504"/>
<keyword evidence="9" id="KW-0812">Transmembrane</keyword>
<feature type="region of interest" description="Disordered" evidence="8">
    <location>
        <begin position="322"/>
        <end position="348"/>
    </location>
</feature>
<dbReference type="InterPro" id="IPR017441">
    <property type="entry name" value="Protein_kinase_ATP_BS"/>
</dbReference>
<dbReference type="eggNOG" id="COG0515">
    <property type="taxonomic scope" value="Bacteria"/>
</dbReference>
<dbReference type="Gene3D" id="3.30.200.20">
    <property type="entry name" value="Phosphorylase Kinase, domain 1"/>
    <property type="match status" value="1"/>
</dbReference>
<dbReference type="RefSeq" id="WP_052376311.1">
    <property type="nucleotide sequence ID" value="NZ_ASRX01000055.1"/>
</dbReference>
<dbReference type="PROSITE" id="PS50011">
    <property type="entry name" value="PROTEIN_KINASE_DOM"/>
    <property type="match status" value="1"/>
</dbReference>
<dbReference type="PROSITE" id="PS00107">
    <property type="entry name" value="PROTEIN_KINASE_ATP"/>
    <property type="match status" value="1"/>
</dbReference>
<dbReference type="EMBL" id="ASRX01000055">
    <property type="protein sequence ID" value="EYF02769.1"/>
    <property type="molecule type" value="Genomic_DNA"/>
</dbReference>
<organism evidence="11 12">
    <name type="scientific">Chondromyces apiculatus DSM 436</name>
    <dbReference type="NCBI Taxonomy" id="1192034"/>
    <lineage>
        <taxon>Bacteria</taxon>
        <taxon>Pseudomonadati</taxon>
        <taxon>Myxococcota</taxon>
        <taxon>Polyangia</taxon>
        <taxon>Polyangiales</taxon>
        <taxon>Polyangiaceae</taxon>
        <taxon>Chondromyces</taxon>
    </lineage>
</organism>
<dbReference type="GO" id="GO:0004674">
    <property type="term" value="F:protein serine/threonine kinase activity"/>
    <property type="evidence" value="ECO:0007669"/>
    <property type="project" value="UniProtKB-KW"/>
</dbReference>
<keyword evidence="4 7" id="KW-0547">Nucleotide-binding</keyword>
<dbReference type="AlphaFoldDB" id="A0A017T0I7"/>
<evidence type="ECO:0000256" key="3">
    <source>
        <dbReference type="ARBA" id="ARBA00022679"/>
    </source>
</evidence>
<dbReference type="InterPro" id="IPR000719">
    <property type="entry name" value="Prot_kinase_dom"/>
</dbReference>
<reference evidence="11 12" key="1">
    <citation type="submission" date="2013-05" db="EMBL/GenBank/DDBJ databases">
        <title>Genome assembly of Chondromyces apiculatus DSM 436.</title>
        <authorList>
            <person name="Sharma G."/>
            <person name="Khatri I."/>
            <person name="Kaur C."/>
            <person name="Mayilraj S."/>
            <person name="Subramanian S."/>
        </authorList>
    </citation>
    <scope>NUCLEOTIDE SEQUENCE [LARGE SCALE GENOMIC DNA]</scope>
    <source>
        <strain evidence="11 12">DSM 436</strain>
    </source>
</reference>
<comment type="caution">
    <text evidence="11">The sequence shown here is derived from an EMBL/GenBank/DDBJ whole genome shotgun (WGS) entry which is preliminary data.</text>
</comment>
<feature type="domain" description="Protein kinase" evidence="10">
    <location>
        <begin position="47"/>
        <end position="312"/>
    </location>
</feature>
<feature type="transmembrane region" description="Helical" evidence="9">
    <location>
        <begin position="384"/>
        <end position="405"/>
    </location>
</feature>
<evidence type="ECO:0000313" key="11">
    <source>
        <dbReference type="EMBL" id="EYF02769.1"/>
    </source>
</evidence>
<dbReference type="FunFam" id="1.10.510.10:FF:000021">
    <property type="entry name" value="Serine/threonine protein kinase"/>
    <property type="match status" value="1"/>
</dbReference>
<dbReference type="PANTHER" id="PTHR43289:SF34">
    <property type="entry name" value="SERINE_THREONINE-PROTEIN KINASE YBDM-RELATED"/>
    <property type="match status" value="1"/>
</dbReference>
<feature type="binding site" evidence="7">
    <location>
        <position position="76"/>
    </location>
    <ligand>
        <name>ATP</name>
        <dbReference type="ChEBI" id="CHEBI:30616"/>
    </ligand>
</feature>
<evidence type="ECO:0000313" key="12">
    <source>
        <dbReference type="Proteomes" id="UP000019678"/>
    </source>
</evidence>